<dbReference type="SUPFAM" id="SSF56801">
    <property type="entry name" value="Acetyl-CoA synthetase-like"/>
    <property type="match status" value="1"/>
</dbReference>
<keyword evidence="5" id="KW-1185">Reference proteome</keyword>
<feature type="domain" description="AMP-dependent synthetase/ligase" evidence="2">
    <location>
        <begin position="25"/>
        <end position="380"/>
    </location>
</feature>
<dbReference type="InterPro" id="IPR025110">
    <property type="entry name" value="AMP-bd_C"/>
</dbReference>
<name>A0A8J7RX19_9PROT</name>
<evidence type="ECO:0000256" key="1">
    <source>
        <dbReference type="ARBA" id="ARBA00022598"/>
    </source>
</evidence>
<organism evidence="4 5">
    <name type="scientific">Marivibrio halodurans</name>
    <dbReference type="NCBI Taxonomy" id="2039722"/>
    <lineage>
        <taxon>Bacteria</taxon>
        <taxon>Pseudomonadati</taxon>
        <taxon>Pseudomonadota</taxon>
        <taxon>Alphaproteobacteria</taxon>
        <taxon>Rhodospirillales</taxon>
        <taxon>Rhodospirillaceae</taxon>
        <taxon>Marivibrio</taxon>
    </lineage>
</organism>
<dbReference type="Proteomes" id="UP000672602">
    <property type="component" value="Unassembled WGS sequence"/>
</dbReference>
<reference evidence="4" key="1">
    <citation type="submission" date="2021-04" db="EMBL/GenBank/DDBJ databases">
        <authorList>
            <person name="Zhang D.-C."/>
        </authorList>
    </citation>
    <scope>NUCLEOTIDE SEQUENCE</scope>
    <source>
        <strain evidence="4">CGMCC 1.15697</strain>
    </source>
</reference>
<dbReference type="PANTHER" id="PTHR43352">
    <property type="entry name" value="ACETYL-COA SYNTHETASE"/>
    <property type="match status" value="1"/>
</dbReference>
<dbReference type="PANTHER" id="PTHR43352:SF1">
    <property type="entry name" value="ANTHRANILATE--COA LIGASE"/>
    <property type="match status" value="1"/>
</dbReference>
<sequence length="517" mass="55814">MASEQSVGAPYNAADDLIGRNLKAGRGDKTAFIDKDGPHSYADLEARACRVANLLTARGIRADDRVLMCMTDTVDFPAAFLGAIKAGIVPIPVNTRLTAEDYDFMLEDSRARALIVSEPLLPQFESHIGTHRYLETVIVSGADAGGHILLSDALADQPATFETAPTRADDICFWLYTSGTTGKPKGAVHLHSHLSDTAELYALPILGIREDDIVFSAAKLFFAYGLGNGLTFPMAVGATAVLLEGPPDPKSVCAILKDQGVTIFYGVPTLYGMLLASGELPATGEHRMRAATSAGEALPTELFKRFKDKTGVEILDGLGSTEMLHIFLSNRPGEVRPGASGKPVPGYELRLVDEDGTVIEEADAMGTLEVKGPTSAIMYWSQRGKSRETFCGAWTRTGDKYVRDAEGYYSHAGRSDDMLKVGGIYVSPVEVENALLGHEAVLECAVVGHPDHDQLIKPKAYVVLREGLSGDEALADEIKAYVKQALAGYKYPRWVEFTDELPKTATGKIQRFKLRAS</sequence>
<dbReference type="InterPro" id="IPR000873">
    <property type="entry name" value="AMP-dep_synth/lig_dom"/>
</dbReference>
<dbReference type="GO" id="GO:0005524">
    <property type="term" value="F:ATP binding"/>
    <property type="evidence" value="ECO:0007669"/>
    <property type="project" value="InterPro"/>
</dbReference>
<dbReference type="Pfam" id="PF00501">
    <property type="entry name" value="AMP-binding"/>
    <property type="match status" value="1"/>
</dbReference>
<dbReference type="CDD" id="cd05959">
    <property type="entry name" value="BCL_4HBCL"/>
    <property type="match status" value="1"/>
</dbReference>
<dbReference type="GO" id="GO:0044550">
    <property type="term" value="P:secondary metabolite biosynthetic process"/>
    <property type="evidence" value="ECO:0007669"/>
    <property type="project" value="TreeGrafter"/>
</dbReference>
<dbReference type="AlphaFoldDB" id="A0A8J7RX19"/>
<dbReference type="Pfam" id="PF13193">
    <property type="entry name" value="AMP-binding_C"/>
    <property type="match status" value="1"/>
</dbReference>
<keyword evidence="1 4" id="KW-0436">Ligase</keyword>
<dbReference type="RefSeq" id="WP_210680893.1">
    <property type="nucleotide sequence ID" value="NZ_JAGMWN010000002.1"/>
</dbReference>
<proteinExistence type="predicted"/>
<comment type="caution">
    <text evidence="4">The sequence shown here is derived from an EMBL/GenBank/DDBJ whole genome shotgun (WGS) entry which is preliminary data.</text>
</comment>
<dbReference type="GO" id="GO:0016405">
    <property type="term" value="F:CoA-ligase activity"/>
    <property type="evidence" value="ECO:0007669"/>
    <property type="project" value="InterPro"/>
</dbReference>
<dbReference type="NCBIfam" id="TIGR02262">
    <property type="entry name" value="benz_CoA_lig"/>
    <property type="match status" value="1"/>
</dbReference>
<evidence type="ECO:0000259" key="2">
    <source>
        <dbReference type="Pfam" id="PF00501"/>
    </source>
</evidence>
<dbReference type="Gene3D" id="2.30.38.10">
    <property type="entry name" value="Luciferase, Domain 3"/>
    <property type="match status" value="1"/>
</dbReference>
<gene>
    <name evidence="4" type="ORF">KAJ83_04755</name>
</gene>
<evidence type="ECO:0000313" key="5">
    <source>
        <dbReference type="Proteomes" id="UP000672602"/>
    </source>
</evidence>
<dbReference type="GO" id="GO:0016878">
    <property type="term" value="F:acid-thiol ligase activity"/>
    <property type="evidence" value="ECO:0007669"/>
    <property type="project" value="TreeGrafter"/>
</dbReference>
<dbReference type="InterPro" id="IPR011957">
    <property type="entry name" value="Benz_CoA_lig"/>
</dbReference>
<accession>A0A8J7RX19</accession>
<dbReference type="Gene3D" id="3.40.50.980">
    <property type="match status" value="1"/>
</dbReference>
<evidence type="ECO:0000313" key="4">
    <source>
        <dbReference type="EMBL" id="MBP5856307.1"/>
    </source>
</evidence>
<dbReference type="EMBL" id="JAGMWN010000002">
    <property type="protein sequence ID" value="MBP5856307.1"/>
    <property type="molecule type" value="Genomic_DNA"/>
</dbReference>
<dbReference type="Gene3D" id="3.40.50.12820">
    <property type="match status" value="1"/>
</dbReference>
<dbReference type="InterPro" id="IPR045851">
    <property type="entry name" value="AMP-bd_C_sf"/>
</dbReference>
<dbReference type="Gene3D" id="3.30.300.30">
    <property type="match status" value="1"/>
</dbReference>
<feature type="domain" description="AMP-binding enzyme C-terminal" evidence="3">
    <location>
        <begin position="430"/>
        <end position="508"/>
    </location>
</feature>
<protein>
    <submittedName>
        <fullName evidence="4">Benzoate-CoA ligase family protein</fullName>
    </submittedName>
</protein>
<evidence type="ECO:0000259" key="3">
    <source>
        <dbReference type="Pfam" id="PF13193"/>
    </source>
</evidence>